<sequence>MKMDDDTGPACPYSATSHFCGKQQHSHTLIRLFPRPVSPPPPVPILPRLHLGLTSDNSPRQRGTMMYSSAIRGACHLAVRQSTTQTRHGRAVRLRKAENRPTTRREVRMSIHHADPATSAREKKSGRNVGENGGERERERERERRYRKLADPGAVSAPSKIFTTHRRKRTRDQETKQGKTRSSCGSRRNRNRSKLRPALRCPPITHSTLLSLSYTWTVH</sequence>
<feature type="region of interest" description="Disordered" evidence="1">
    <location>
        <begin position="81"/>
        <end position="199"/>
    </location>
</feature>
<feature type="compositionally biased region" description="Basic and acidic residues" evidence="1">
    <location>
        <begin position="133"/>
        <end position="150"/>
    </location>
</feature>
<proteinExistence type="predicted"/>
<feature type="compositionally biased region" description="Basic residues" evidence="1">
    <location>
        <begin position="187"/>
        <end position="197"/>
    </location>
</feature>
<dbReference type="EMBL" id="JAGTJR010000017">
    <property type="protein sequence ID" value="KAH7046811.1"/>
    <property type="molecule type" value="Genomic_DNA"/>
</dbReference>
<evidence type="ECO:0000313" key="3">
    <source>
        <dbReference type="Proteomes" id="UP000774617"/>
    </source>
</evidence>
<comment type="caution">
    <text evidence="2">The sequence shown here is derived from an EMBL/GenBank/DDBJ whole genome shotgun (WGS) entry which is preliminary data.</text>
</comment>
<protein>
    <submittedName>
        <fullName evidence="2">Uncharacterized protein</fullName>
    </submittedName>
</protein>
<evidence type="ECO:0000313" key="2">
    <source>
        <dbReference type="EMBL" id="KAH7046811.1"/>
    </source>
</evidence>
<reference evidence="2 3" key="1">
    <citation type="journal article" date="2021" name="Nat. Commun.">
        <title>Genetic determinants of endophytism in the Arabidopsis root mycobiome.</title>
        <authorList>
            <person name="Mesny F."/>
            <person name="Miyauchi S."/>
            <person name="Thiergart T."/>
            <person name="Pickel B."/>
            <person name="Atanasova L."/>
            <person name="Karlsson M."/>
            <person name="Huettel B."/>
            <person name="Barry K.W."/>
            <person name="Haridas S."/>
            <person name="Chen C."/>
            <person name="Bauer D."/>
            <person name="Andreopoulos W."/>
            <person name="Pangilinan J."/>
            <person name="LaButti K."/>
            <person name="Riley R."/>
            <person name="Lipzen A."/>
            <person name="Clum A."/>
            <person name="Drula E."/>
            <person name="Henrissat B."/>
            <person name="Kohler A."/>
            <person name="Grigoriev I.V."/>
            <person name="Martin F.M."/>
            <person name="Hacquard S."/>
        </authorList>
    </citation>
    <scope>NUCLEOTIDE SEQUENCE [LARGE SCALE GENOMIC DNA]</scope>
    <source>
        <strain evidence="2 3">MPI-SDFR-AT-0080</strain>
    </source>
</reference>
<keyword evidence="3" id="KW-1185">Reference proteome</keyword>
<gene>
    <name evidence="2" type="ORF">B0J12DRAFT_668551</name>
</gene>
<feature type="compositionally biased region" description="Basic and acidic residues" evidence="1">
    <location>
        <begin position="95"/>
        <end position="125"/>
    </location>
</feature>
<organism evidence="2 3">
    <name type="scientific">Macrophomina phaseolina</name>
    <dbReference type="NCBI Taxonomy" id="35725"/>
    <lineage>
        <taxon>Eukaryota</taxon>
        <taxon>Fungi</taxon>
        <taxon>Dikarya</taxon>
        <taxon>Ascomycota</taxon>
        <taxon>Pezizomycotina</taxon>
        <taxon>Dothideomycetes</taxon>
        <taxon>Dothideomycetes incertae sedis</taxon>
        <taxon>Botryosphaeriales</taxon>
        <taxon>Botryosphaeriaceae</taxon>
        <taxon>Macrophomina</taxon>
    </lineage>
</organism>
<name>A0ABQ8G855_9PEZI</name>
<dbReference type="Proteomes" id="UP000774617">
    <property type="component" value="Unassembled WGS sequence"/>
</dbReference>
<accession>A0ABQ8G855</accession>
<evidence type="ECO:0000256" key="1">
    <source>
        <dbReference type="SAM" id="MobiDB-lite"/>
    </source>
</evidence>